<reference evidence="2 3" key="1">
    <citation type="submission" date="2019-03" db="EMBL/GenBank/DDBJ databases">
        <title>First draft genome of Liparis tanakae, snailfish: a comprehensive survey of snailfish specific genes.</title>
        <authorList>
            <person name="Kim W."/>
            <person name="Song I."/>
            <person name="Jeong J.-H."/>
            <person name="Kim D."/>
            <person name="Kim S."/>
            <person name="Ryu S."/>
            <person name="Song J.Y."/>
            <person name="Lee S.K."/>
        </authorList>
    </citation>
    <scope>NUCLEOTIDE SEQUENCE [LARGE SCALE GENOMIC DNA]</scope>
    <source>
        <tissue evidence="2">Muscle</tissue>
    </source>
</reference>
<sequence length="214" mass="23832">MGERVGEILTGNTLKIYGRKSTDLEEEKEEEEEEEEKKKTEKEKEEKKSVKWQHVWNKLNNFWLILIRWTTTTTKQTLKTRCPVVVLLSRDPTYRPGGGASCSSCLVPRLQLAQVKELDQMPQGHGAGPKGGGPDPSRGLLTISQSIVGKDRPPVLRSLDSQDQTPEEHESVVVFFELRNAVCIRRTRPLISCALQEGSSACGGVLLPPSGQII</sequence>
<dbReference type="AlphaFoldDB" id="A0A4Z2FFB0"/>
<organism evidence="2 3">
    <name type="scientific">Liparis tanakae</name>
    <name type="common">Tanaka's snailfish</name>
    <dbReference type="NCBI Taxonomy" id="230148"/>
    <lineage>
        <taxon>Eukaryota</taxon>
        <taxon>Metazoa</taxon>
        <taxon>Chordata</taxon>
        <taxon>Craniata</taxon>
        <taxon>Vertebrata</taxon>
        <taxon>Euteleostomi</taxon>
        <taxon>Actinopterygii</taxon>
        <taxon>Neopterygii</taxon>
        <taxon>Teleostei</taxon>
        <taxon>Neoteleostei</taxon>
        <taxon>Acanthomorphata</taxon>
        <taxon>Eupercaria</taxon>
        <taxon>Perciformes</taxon>
        <taxon>Cottioidei</taxon>
        <taxon>Cottales</taxon>
        <taxon>Liparidae</taxon>
        <taxon>Liparis</taxon>
    </lineage>
</organism>
<dbReference type="Proteomes" id="UP000314294">
    <property type="component" value="Unassembled WGS sequence"/>
</dbReference>
<feature type="region of interest" description="Disordered" evidence="1">
    <location>
        <begin position="121"/>
        <end position="141"/>
    </location>
</feature>
<keyword evidence="3" id="KW-1185">Reference proteome</keyword>
<evidence type="ECO:0000313" key="3">
    <source>
        <dbReference type="Proteomes" id="UP000314294"/>
    </source>
</evidence>
<proteinExistence type="predicted"/>
<comment type="caution">
    <text evidence="2">The sequence shown here is derived from an EMBL/GenBank/DDBJ whole genome shotgun (WGS) entry which is preliminary data.</text>
</comment>
<accession>A0A4Z2FFB0</accession>
<evidence type="ECO:0000313" key="2">
    <source>
        <dbReference type="EMBL" id="TNN39102.1"/>
    </source>
</evidence>
<feature type="compositionally biased region" description="Gly residues" evidence="1">
    <location>
        <begin position="125"/>
        <end position="134"/>
    </location>
</feature>
<evidence type="ECO:0000256" key="1">
    <source>
        <dbReference type="SAM" id="MobiDB-lite"/>
    </source>
</evidence>
<feature type="region of interest" description="Disordered" evidence="1">
    <location>
        <begin position="20"/>
        <end position="47"/>
    </location>
</feature>
<dbReference type="EMBL" id="SRLO01001309">
    <property type="protein sequence ID" value="TNN39102.1"/>
    <property type="molecule type" value="Genomic_DNA"/>
</dbReference>
<feature type="compositionally biased region" description="Acidic residues" evidence="1">
    <location>
        <begin position="24"/>
        <end position="35"/>
    </location>
</feature>
<gene>
    <name evidence="2" type="ORF">EYF80_050737</name>
</gene>
<feature type="compositionally biased region" description="Basic and acidic residues" evidence="1">
    <location>
        <begin position="36"/>
        <end position="47"/>
    </location>
</feature>
<protein>
    <submittedName>
        <fullName evidence="2">Uncharacterized protein</fullName>
    </submittedName>
</protein>
<name>A0A4Z2FFB0_9TELE</name>